<dbReference type="PROSITE" id="PS51677">
    <property type="entry name" value="NODB"/>
    <property type="match status" value="1"/>
</dbReference>
<dbReference type="GO" id="GO:0045493">
    <property type="term" value="P:xylan catabolic process"/>
    <property type="evidence" value="ECO:0007669"/>
    <property type="project" value="UniProtKB-KW"/>
</dbReference>
<dbReference type="PATRIC" id="fig|1173027.3.peg.2234"/>
<dbReference type="AlphaFoldDB" id="K9WC90"/>
<dbReference type="HOGENOM" id="CLU_808479_0_0_3"/>
<keyword evidence="2 5" id="KW-0378">Hydrolase</keyword>
<dbReference type="EMBL" id="CP003630">
    <property type="protein sequence ID" value="AFZ17858.1"/>
    <property type="molecule type" value="Genomic_DNA"/>
</dbReference>
<organism evidence="5 6">
    <name type="scientific">Allocoleopsis franciscana PCC 7113</name>
    <dbReference type="NCBI Taxonomy" id="1173027"/>
    <lineage>
        <taxon>Bacteria</taxon>
        <taxon>Bacillati</taxon>
        <taxon>Cyanobacteriota</taxon>
        <taxon>Cyanophyceae</taxon>
        <taxon>Coleofasciculales</taxon>
        <taxon>Coleofasciculaceae</taxon>
        <taxon>Allocoleopsis</taxon>
        <taxon>Allocoleopsis franciscana</taxon>
    </lineage>
</organism>
<keyword evidence="5" id="KW-0858">Xylan degradation</keyword>
<keyword evidence="5" id="KW-0326">Glycosidase</keyword>
<evidence type="ECO:0000256" key="2">
    <source>
        <dbReference type="ARBA" id="ARBA00022801"/>
    </source>
</evidence>
<dbReference type="PANTHER" id="PTHR10587">
    <property type="entry name" value="GLYCOSYL TRANSFERASE-RELATED"/>
    <property type="match status" value="1"/>
</dbReference>
<keyword evidence="6" id="KW-1185">Reference proteome</keyword>
<name>K9WC90_9CYAN</name>
<protein>
    <submittedName>
        <fullName evidence="5">Putative xylanase/chitin deacetylase</fullName>
    </submittedName>
</protein>
<gene>
    <name evidence="5" type="ORF">Mic7113_2012</name>
</gene>
<keyword evidence="1" id="KW-0479">Metal-binding</keyword>
<evidence type="ECO:0000256" key="3">
    <source>
        <dbReference type="SAM" id="MobiDB-lite"/>
    </source>
</evidence>
<dbReference type="GO" id="GO:0046872">
    <property type="term" value="F:metal ion binding"/>
    <property type="evidence" value="ECO:0007669"/>
    <property type="project" value="UniProtKB-KW"/>
</dbReference>
<dbReference type="GO" id="GO:0016020">
    <property type="term" value="C:membrane"/>
    <property type="evidence" value="ECO:0007669"/>
    <property type="project" value="TreeGrafter"/>
</dbReference>
<proteinExistence type="predicted"/>
<dbReference type="GO" id="GO:0016798">
    <property type="term" value="F:hydrolase activity, acting on glycosyl bonds"/>
    <property type="evidence" value="ECO:0007669"/>
    <property type="project" value="UniProtKB-KW"/>
</dbReference>
<dbReference type="CDD" id="cd10917">
    <property type="entry name" value="CE4_NodB_like_6s_7s"/>
    <property type="match status" value="1"/>
</dbReference>
<dbReference type="Proteomes" id="UP000010471">
    <property type="component" value="Chromosome"/>
</dbReference>
<dbReference type="InterPro" id="IPR011330">
    <property type="entry name" value="Glyco_hydro/deAcase_b/a-brl"/>
</dbReference>
<dbReference type="eggNOG" id="COG0726">
    <property type="taxonomic scope" value="Bacteria"/>
</dbReference>
<dbReference type="InterPro" id="IPR050248">
    <property type="entry name" value="Polysacc_deacetylase_ArnD"/>
</dbReference>
<evidence type="ECO:0000313" key="5">
    <source>
        <dbReference type="EMBL" id="AFZ17858.1"/>
    </source>
</evidence>
<feature type="region of interest" description="Disordered" evidence="3">
    <location>
        <begin position="25"/>
        <end position="112"/>
    </location>
</feature>
<evidence type="ECO:0000313" key="6">
    <source>
        <dbReference type="Proteomes" id="UP000010471"/>
    </source>
</evidence>
<evidence type="ECO:0000256" key="1">
    <source>
        <dbReference type="ARBA" id="ARBA00022723"/>
    </source>
</evidence>
<feature type="compositionally biased region" description="Polar residues" evidence="3">
    <location>
        <begin position="48"/>
        <end position="61"/>
    </location>
</feature>
<accession>K9WC90</accession>
<evidence type="ECO:0000259" key="4">
    <source>
        <dbReference type="PROSITE" id="PS51677"/>
    </source>
</evidence>
<dbReference type="OrthoDB" id="9806342at2"/>
<keyword evidence="5" id="KW-0119">Carbohydrate metabolism</keyword>
<dbReference type="GO" id="GO:0016810">
    <property type="term" value="F:hydrolase activity, acting on carbon-nitrogen (but not peptide) bonds"/>
    <property type="evidence" value="ECO:0007669"/>
    <property type="project" value="InterPro"/>
</dbReference>
<dbReference type="STRING" id="1173027.Mic7113_2012"/>
<feature type="domain" description="NodB homology" evidence="4">
    <location>
        <begin position="134"/>
        <end position="313"/>
    </location>
</feature>
<feature type="compositionally biased region" description="Polar residues" evidence="3">
    <location>
        <begin position="86"/>
        <end position="111"/>
    </location>
</feature>
<dbReference type="RefSeq" id="WP_015182010.1">
    <property type="nucleotide sequence ID" value="NC_019738.1"/>
</dbReference>
<dbReference type="PANTHER" id="PTHR10587:SF133">
    <property type="entry name" value="CHITIN DEACETYLASE 1-RELATED"/>
    <property type="match status" value="1"/>
</dbReference>
<sequence>MFITLVAVTFGSVIGLSWHFHKSSQGTFGAKDSTLPPASVVSPHQERASNSGGKSLPTQNPVPAGTSLFPTSPKPKAIAEPHFSPNLPQESTTSSGDAASPESPSAEQPTISFGVPPEFQAKIITKITPLDQQKVIALTFDDGPWPSNTLKILEILKKNNIKATFFWVGQALKDHPQIAKQVVAEGHAIGNHTWHHWYRQLDASTAARELDDTAQLIYKTTGVKTSLFRPPGAVMTNGVADYAIQQKNAIVMWSNDPMDYRPLSAHQLVNNVIRKAHPGAIVLMHDGGGNHPATVQAVPQIIAKLTKQGYKFVTIPQLLEMTDLQKSAVIAKKDWSSSFLTQP</sequence>
<keyword evidence="5" id="KW-0624">Polysaccharide degradation</keyword>
<dbReference type="InterPro" id="IPR002509">
    <property type="entry name" value="NODB_dom"/>
</dbReference>
<dbReference type="SUPFAM" id="SSF88713">
    <property type="entry name" value="Glycoside hydrolase/deacetylase"/>
    <property type="match status" value="1"/>
</dbReference>
<reference evidence="5 6" key="1">
    <citation type="submission" date="2012-06" db="EMBL/GenBank/DDBJ databases">
        <title>Finished chromosome of genome of Microcoleus sp. PCC 7113.</title>
        <authorList>
            <consortium name="US DOE Joint Genome Institute"/>
            <person name="Gugger M."/>
            <person name="Coursin T."/>
            <person name="Rippka R."/>
            <person name="Tandeau De Marsac N."/>
            <person name="Huntemann M."/>
            <person name="Wei C.-L."/>
            <person name="Han J."/>
            <person name="Detter J.C."/>
            <person name="Han C."/>
            <person name="Tapia R."/>
            <person name="Chen A."/>
            <person name="Kyrpides N."/>
            <person name="Mavromatis K."/>
            <person name="Markowitz V."/>
            <person name="Szeto E."/>
            <person name="Ivanova N."/>
            <person name="Pagani I."/>
            <person name="Pati A."/>
            <person name="Goodwin L."/>
            <person name="Nordberg H.P."/>
            <person name="Cantor M.N."/>
            <person name="Hua S.X."/>
            <person name="Woyke T."/>
            <person name="Kerfeld C.A."/>
        </authorList>
    </citation>
    <scope>NUCLEOTIDE SEQUENCE [LARGE SCALE GENOMIC DNA]</scope>
    <source>
        <strain evidence="5 6">PCC 7113</strain>
    </source>
</reference>
<dbReference type="Gene3D" id="3.20.20.370">
    <property type="entry name" value="Glycoside hydrolase/deacetylase"/>
    <property type="match status" value="1"/>
</dbReference>
<dbReference type="KEGG" id="mic:Mic7113_2012"/>
<dbReference type="Pfam" id="PF01522">
    <property type="entry name" value="Polysacc_deac_1"/>
    <property type="match status" value="1"/>
</dbReference>